<dbReference type="EC" id="2.7.13.3" evidence="6"/>
<dbReference type="InterPro" id="IPR036890">
    <property type="entry name" value="HATPase_C_sf"/>
</dbReference>
<reference evidence="6 7" key="1">
    <citation type="submission" date="2009-06" db="EMBL/GenBank/DDBJ databases">
        <title>Complete sequence of Desulfovibrio salexigens DSM 2638.</title>
        <authorList>
            <consortium name="US DOE Joint Genome Institute"/>
            <person name="Lucas S."/>
            <person name="Copeland A."/>
            <person name="Lapidus A."/>
            <person name="Glavina del Rio T."/>
            <person name="Tice H."/>
            <person name="Bruce D."/>
            <person name="Goodwin L."/>
            <person name="Pitluck S."/>
            <person name="Munk A.C."/>
            <person name="Brettin T."/>
            <person name="Detter J.C."/>
            <person name="Han C."/>
            <person name="Tapia R."/>
            <person name="Larimer F."/>
            <person name="Land M."/>
            <person name="Hauser L."/>
            <person name="Kyrpides N."/>
            <person name="Anderson I."/>
            <person name="Wall J.D."/>
            <person name="Arkin A.P."/>
            <person name="Dehal P."/>
            <person name="Chivian D."/>
            <person name="Giles B."/>
            <person name="Hazen T.C."/>
        </authorList>
    </citation>
    <scope>NUCLEOTIDE SEQUENCE [LARGE SCALE GENOMIC DNA]</scope>
    <source>
        <strain evidence="7">ATCC 14822 / DSM 2638 / NCIMB 8403 / VKM B-1763</strain>
    </source>
</reference>
<dbReference type="OrthoDB" id="6231at2"/>
<dbReference type="KEGG" id="dsa:Desal_1840"/>
<dbReference type="InterPro" id="IPR003018">
    <property type="entry name" value="GAF"/>
</dbReference>
<keyword evidence="7" id="KW-1185">Reference proteome</keyword>
<evidence type="ECO:0000259" key="4">
    <source>
        <dbReference type="SMART" id="SM00065"/>
    </source>
</evidence>
<dbReference type="InterPro" id="IPR029016">
    <property type="entry name" value="GAF-like_dom_sf"/>
</dbReference>
<dbReference type="Gene3D" id="3.30.450.40">
    <property type="match status" value="2"/>
</dbReference>
<protein>
    <submittedName>
        <fullName evidence="6">GAF sensor signal transduction histidine kinase</fullName>
        <ecNumber evidence="6">2.7.13.3</ecNumber>
    </submittedName>
</protein>
<evidence type="ECO:0000313" key="6">
    <source>
        <dbReference type="EMBL" id="ACS79902.1"/>
    </source>
</evidence>
<keyword evidence="2 6" id="KW-0418">Kinase</keyword>
<dbReference type="InterPro" id="IPR011712">
    <property type="entry name" value="Sig_transdc_His_kin_sub3_dim/P"/>
</dbReference>
<dbReference type="GO" id="GO:0046983">
    <property type="term" value="F:protein dimerization activity"/>
    <property type="evidence" value="ECO:0007669"/>
    <property type="project" value="InterPro"/>
</dbReference>
<evidence type="ECO:0000256" key="3">
    <source>
        <dbReference type="ARBA" id="ARBA00023012"/>
    </source>
</evidence>
<dbReference type="Proteomes" id="UP000002601">
    <property type="component" value="Chromosome"/>
</dbReference>
<dbReference type="GO" id="GO:0016020">
    <property type="term" value="C:membrane"/>
    <property type="evidence" value="ECO:0007669"/>
    <property type="project" value="InterPro"/>
</dbReference>
<dbReference type="GO" id="GO:0000155">
    <property type="term" value="F:phosphorelay sensor kinase activity"/>
    <property type="evidence" value="ECO:0007669"/>
    <property type="project" value="InterPro"/>
</dbReference>
<dbReference type="HOGENOM" id="CLU_398876_0_0_7"/>
<keyword evidence="1 6" id="KW-0808">Transferase</keyword>
<dbReference type="STRING" id="526222.Desal_1840"/>
<dbReference type="Gene3D" id="3.30.565.10">
    <property type="entry name" value="Histidine kinase-like ATPase, C-terminal domain"/>
    <property type="match status" value="1"/>
</dbReference>
<dbReference type="CDD" id="cd16917">
    <property type="entry name" value="HATPase_UhpB-NarQ-NarX-like"/>
    <property type="match status" value="1"/>
</dbReference>
<dbReference type="InterPro" id="IPR050482">
    <property type="entry name" value="Sensor_HK_TwoCompSys"/>
</dbReference>
<proteinExistence type="predicted"/>
<dbReference type="InterPro" id="IPR003594">
    <property type="entry name" value="HATPase_dom"/>
</dbReference>
<dbReference type="AlphaFoldDB" id="C6BTX2"/>
<dbReference type="Gene3D" id="1.20.5.1930">
    <property type="match status" value="1"/>
</dbReference>
<dbReference type="Pfam" id="PF02518">
    <property type="entry name" value="HATPase_c"/>
    <property type="match status" value="1"/>
</dbReference>
<dbReference type="SMART" id="SM00065">
    <property type="entry name" value="GAF"/>
    <property type="match status" value="1"/>
</dbReference>
<dbReference type="SUPFAM" id="SSF55874">
    <property type="entry name" value="ATPase domain of HSP90 chaperone/DNA topoisomerase II/histidine kinase"/>
    <property type="match status" value="1"/>
</dbReference>
<dbReference type="Pfam" id="PF13185">
    <property type="entry name" value="GAF_2"/>
    <property type="match status" value="1"/>
</dbReference>
<dbReference type="PANTHER" id="PTHR24421">
    <property type="entry name" value="NITRATE/NITRITE SENSOR PROTEIN NARX-RELATED"/>
    <property type="match status" value="1"/>
</dbReference>
<organism evidence="6 7">
    <name type="scientific">Maridesulfovibrio salexigens (strain ATCC 14822 / DSM 2638 / NCIMB 8403 / VKM B-1763)</name>
    <name type="common">Desulfovibrio salexigens</name>
    <dbReference type="NCBI Taxonomy" id="526222"/>
    <lineage>
        <taxon>Bacteria</taxon>
        <taxon>Pseudomonadati</taxon>
        <taxon>Thermodesulfobacteriota</taxon>
        <taxon>Desulfovibrionia</taxon>
        <taxon>Desulfovibrionales</taxon>
        <taxon>Desulfovibrionaceae</taxon>
        <taxon>Maridesulfovibrio</taxon>
    </lineage>
</organism>
<keyword evidence="3" id="KW-0902">Two-component regulatory system</keyword>
<gene>
    <name evidence="6" type="ordered locus">Desal_1840</name>
</gene>
<evidence type="ECO:0000259" key="5">
    <source>
        <dbReference type="SMART" id="SM00387"/>
    </source>
</evidence>
<evidence type="ECO:0000256" key="2">
    <source>
        <dbReference type="ARBA" id="ARBA00022777"/>
    </source>
</evidence>
<dbReference type="SMART" id="SM00387">
    <property type="entry name" value="HATPase_c"/>
    <property type="match status" value="1"/>
</dbReference>
<sequence>MKNDKLKEIGEYLLKDIDFAVTRFAEMMIEHQPRWYAGLGLEECKRIASYGVSMSLECFIRGDLEPMGNYFNSCAEIKLDRGVGIRDVVEGTLLGKQAFIAVGMKFYTEQADLLEFLAELEDYYVQVLTLTADRYSGMLLSRLNAEHVRNKLLLEASRTVTSALDPDEVLSRLAEVLAGTVGEGCCTIFLVNPETGGLAPCAGFGYGSKECQSALQGLRLCPSGSTLSSVDGKSYGFCSSNKASSTFADILPEAVRSGSASLFHITNSDRMVGVALVSSEKPGFTFDAATTELIGGILNTVAVAIESAAAARQTKRQLMESESLRRVANVLLQSPEGKNGSVLSLIADEARTIVNGMGSVLMLLEGDSLHCVCGSGAPRCPMEFYPVESTYYGSAFQTGETIIVRDAQSEIPEAERSEELRTLIVVPLLEGDKKLGLLMVSNKSGGFDHADKRIMEMFAAQAVLALRNSRMFEQSEKLVVQGERQRLARELHDSVTQALYAITFCSDAAVRSFESGKSGAAIEQLKALQGMAQQGMRDMRSLIFDLHPPELESEGLVGAIQARLNSVEIRSGLGADLFVEGDERRLPLRVEEELFRIAIEALNNSTKHSKAESVTVKVDFAEGKTVVQIIDDGQGFDIATLPTGGMGLRGIRERVERINAHLDINSESGKGTVLTVKVFDVEGTGGGDE</sequence>
<accession>C6BTX2</accession>
<dbReference type="eggNOG" id="COG4585">
    <property type="taxonomic scope" value="Bacteria"/>
</dbReference>
<name>C6BTX2_MARSD</name>
<feature type="domain" description="Histidine kinase/HSP90-like ATPase" evidence="5">
    <location>
        <begin position="589"/>
        <end position="682"/>
    </location>
</feature>
<dbReference type="EMBL" id="CP001649">
    <property type="protein sequence ID" value="ACS79902.1"/>
    <property type="molecule type" value="Genomic_DNA"/>
</dbReference>
<evidence type="ECO:0000256" key="1">
    <source>
        <dbReference type="ARBA" id="ARBA00022679"/>
    </source>
</evidence>
<dbReference type="RefSeq" id="WP_015851718.1">
    <property type="nucleotide sequence ID" value="NC_012881.1"/>
</dbReference>
<feature type="domain" description="GAF" evidence="4">
    <location>
        <begin position="338"/>
        <end position="476"/>
    </location>
</feature>
<dbReference type="Pfam" id="PF07730">
    <property type="entry name" value="HisKA_3"/>
    <property type="match status" value="1"/>
</dbReference>
<evidence type="ECO:0000313" key="7">
    <source>
        <dbReference type="Proteomes" id="UP000002601"/>
    </source>
</evidence>
<dbReference type="SUPFAM" id="SSF55781">
    <property type="entry name" value="GAF domain-like"/>
    <property type="match status" value="2"/>
</dbReference>